<proteinExistence type="predicted"/>
<dbReference type="GO" id="GO:0003677">
    <property type="term" value="F:DNA binding"/>
    <property type="evidence" value="ECO:0007669"/>
    <property type="project" value="InterPro"/>
</dbReference>
<dbReference type="AlphaFoldDB" id="A0A090AML4"/>
<keyword evidence="1" id="KW-0233">DNA recombination</keyword>
<dbReference type="InterPro" id="IPR013762">
    <property type="entry name" value="Integrase-like_cat_sf"/>
</dbReference>
<dbReference type="InterPro" id="IPR002104">
    <property type="entry name" value="Integrase_catalytic"/>
</dbReference>
<dbReference type="InterPro" id="IPR011010">
    <property type="entry name" value="DNA_brk_join_enz"/>
</dbReference>
<accession>A0A090AML4</accession>
<dbReference type="SUPFAM" id="SSF56349">
    <property type="entry name" value="DNA breaking-rejoining enzymes"/>
    <property type="match status" value="1"/>
</dbReference>
<dbReference type="PROSITE" id="PS51898">
    <property type="entry name" value="TYR_RECOMBINASE"/>
    <property type="match status" value="1"/>
</dbReference>
<evidence type="ECO:0000256" key="1">
    <source>
        <dbReference type="ARBA" id="ARBA00023172"/>
    </source>
</evidence>
<dbReference type="KEGG" id="tig:THII_2228"/>
<dbReference type="HOGENOM" id="CLU_2588629_0_0_6"/>
<dbReference type="GO" id="GO:0006310">
    <property type="term" value="P:DNA recombination"/>
    <property type="evidence" value="ECO:0007669"/>
    <property type="project" value="UniProtKB-KW"/>
</dbReference>
<reference evidence="3 4" key="1">
    <citation type="journal article" date="2014" name="ISME J.">
        <title>Ecophysiology of Thioploca ingrica as revealed by the complete genome sequence supplemented with proteomic evidence.</title>
        <authorList>
            <person name="Kojima H."/>
            <person name="Ogura Y."/>
            <person name="Yamamoto N."/>
            <person name="Togashi T."/>
            <person name="Mori H."/>
            <person name="Watanabe T."/>
            <person name="Nemoto F."/>
            <person name="Kurokawa K."/>
            <person name="Hayashi T."/>
            <person name="Fukui M."/>
        </authorList>
    </citation>
    <scope>NUCLEOTIDE SEQUENCE [LARGE SCALE GENOMIC DNA]</scope>
</reference>
<dbReference type="STRING" id="40754.THII_2228"/>
<dbReference type="Pfam" id="PF00589">
    <property type="entry name" value="Phage_integrase"/>
    <property type="match status" value="1"/>
</dbReference>
<sequence length="80" mass="9184">MGARQVNNIIKELFAKAGCIGQFSSHSFRKTFAEECRRLFRGDILKIQKALGHSDIRNTIRYLSYNEEEILEVIGSISYT</sequence>
<feature type="domain" description="Tyr recombinase" evidence="2">
    <location>
        <begin position="1"/>
        <end position="75"/>
    </location>
</feature>
<dbReference type="EMBL" id="AP014633">
    <property type="protein sequence ID" value="BAP56525.1"/>
    <property type="molecule type" value="Genomic_DNA"/>
</dbReference>
<name>A0A090AML4_9GAMM</name>
<organism evidence="3 4">
    <name type="scientific">Thioploca ingrica</name>
    <dbReference type="NCBI Taxonomy" id="40754"/>
    <lineage>
        <taxon>Bacteria</taxon>
        <taxon>Pseudomonadati</taxon>
        <taxon>Pseudomonadota</taxon>
        <taxon>Gammaproteobacteria</taxon>
        <taxon>Thiotrichales</taxon>
        <taxon>Thiotrichaceae</taxon>
        <taxon>Thioploca</taxon>
    </lineage>
</organism>
<keyword evidence="4" id="KW-1185">Reference proteome</keyword>
<dbReference type="OrthoDB" id="5391994at2"/>
<protein>
    <recommendedName>
        <fullName evidence="2">Tyr recombinase domain-containing protein</fullName>
    </recommendedName>
</protein>
<evidence type="ECO:0000313" key="3">
    <source>
        <dbReference type="EMBL" id="BAP56525.1"/>
    </source>
</evidence>
<evidence type="ECO:0000259" key="2">
    <source>
        <dbReference type="PROSITE" id="PS51898"/>
    </source>
</evidence>
<dbReference type="Proteomes" id="UP000031623">
    <property type="component" value="Chromosome"/>
</dbReference>
<evidence type="ECO:0000313" key="4">
    <source>
        <dbReference type="Proteomes" id="UP000031623"/>
    </source>
</evidence>
<dbReference type="GO" id="GO:0015074">
    <property type="term" value="P:DNA integration"/>
    <property type="evidence" value="ECO:0007669"/>
    <property type="project" value="InterPro"/>
</dbReference>
<dbReference type="Gene3D" id="1.10.443.10">
    <property type="entry name" value="Intergrase catalytic core"/>
    <property type="match status" value="1"/>
</dbReference>
<gene>
    <name evidence="3" type="ORF">THII_2228</name>
</gene>